<dbReference type="EMBL" id="PGEZ01000001">
    <property type="protein sequence ID" value="PJJ58583.1"/>
    <property type="molecule type" value="Genomic_DNA"/>
</dbReference>
<dbReference type="AlphaFoldDB" id="A0A2M9BKW7"/>
<accession>A0A2M9BKW7</accession>
<dbReference type="Proteomes" id="UP000230842">
    <property type="component" value="Unassembled WGS sequence"/>
</dbReference>
<name>A0A2M9BKW7_9ACTN</name>
<protein>
    <submittedName>
        <fullName evidence="1">Uncharacterized protein</fullName>
    </submittedName>
</protein>
<gene>
    <name evidence="1" type="ORF">CLV56_2835</name>
</gene>
<reference evidence="1 2" key="1">
    <citation type="submission" date="2017-11" db="EMBL/GenBank/DDBJ databases">
        <title>Genomic Encyclopedia of Archaeal and Bacterial Type Strains, Phase II (KMG-II): From Individual Species to Whole Genera.</title>
        <authorList>
            <person name="Goeker M."/>
        </authorList>
    </citation>
    <scope>NUCLEOTIDE SEQUENCE [LARGE SCALE GENOMIC DNA]</scope>
    <source>
        <strain evidence="1 2">DSM 27763</strain>
    </source>
</reference>
<comment type="caution">
    <text evidence="1">The sequence shown here is derived from an EMBL/GenBank/DDBJ whole genome shotgun (WGS) entry which is preliminary data.</text>
</comment>
<organism evidence="1 2">
    <name type="scientific">Mumia flava</name>
    <dbReference type="NCBI Taxonomy" id="1348852"/>
    <lineage>
        <taxon>Bacteria</taxon>
        <taxon>Bacillati</taxon>
        <taxon>Actinomycetota</taxon>
        <taxon>Actinomycetes</taxon>
        <taxon>Propionibacteriales</taxon>
        <taxon>Nocardioidaceae</taxon>
        <taxon>Mumia</taxon>
    </lineage>
</organism>
<evidence type="ECO:0000313" key="2">
    <source>
        <dbReference type="Proteomes" id="UP000230842"/>
    </source>
</evidence>
<proteinExistence type="predicted"/>
<evidence type="ECO:0000313" key="1">
    <source>
        <dbReference type="EMBL" id="PJJ58583.1"/>
    </source>
</evidence>
<sequence length="63" mass="6770">MSDVEPFAGLMLLGYRVREVRDLAEGSIFVPGPGLLLIDAALATDERVQVAARVLELEGVTTQ</sequence>
<keyword evidence="2" id="KW-1185">Reference proteome</keyword>